<sequence>MTNSSSSIAAVPRAVLFDAYGTLFDVYSVGQLAEELFPGHGLALSVLWRDKQIEYTRLVTTSNHGAHYQPFSALTRAALVYAIKKISTGAYSTAATGQFDINLEADFKARHGEQVERLLAQYQHLSAFPENLAVLRELKGRGIPTGILSNGDAPMLHAAVQSAGFAGLLDHVISVDPIRLYKTDPQAYALGEQATGFKAEQIVFVSSNAWDALGATWYGYQTLWVNRYQLPFEELGTQPTRVGGSLRAVLEFFPA</sequence>
<dbReference type="NCBIfam" id="TIGR01493">
    <property type="entry name" value="HAD-SF-IA-v2"/>
    <property type="match status" value="1"/>
</dbReference>
<dbReference type="NCBIfam" id="TIGR01428">
    <property type="entry name" value="HAD_type_II"/>
    <property type="match status" value="1"/>
</dbReference>
<dbReference type="Pfam" id="PF00702">
    <property type="entry name" value="Hydrolase"/>
    <property type="match status" value="1"/>
</dbReference>
<dbReference type="PRINTS" id="PR00413">
    <property type="entry name" value="HADHALOGNASE"/>
</dbReference>
<dbReference type="SUPFAM" id="SSF56784">
    <property type="entry name" value="HAD-like"/>
    <property type="match status" value="1"/>
</dbReference>
<dbReference type="GO" id="GO:0018784">
    <property type="term" value="F:(S)-2-haloacid dehalogenase activity"/>
    <property type="evidence" value="ECO:0007669"/>
    <property type="project" value="UniProtKB-UniRule"/>
</dbReference>
<dbReference type="Proteomes" id="UP000008332">
    <property type="component" value="Chromosome"/>
</dbReference>
<organism evidence="4 5">
    <name type="scientific">Albidiferax ferrireducens (strain ATCC BAA-621 / DSM 15236 / T118)</name>
    <name type="common">Rhodoferax ferrireducens</name>
    <dbReference type="NCBI Taxonomy" id="338969"/>
    <lineage>
        <taxon>Bacteria</taxon>
        <taxon>Pseudomonadati</taxon>
        <taxon>Pseudomonadota</taxon>
        <taxon>Betaproteobacteria</taxon>
        <taxon>Burkholderiales</taxon>
        <taxon>Comamonadaceae</taxon>
        <taxon>Rhodoferax</taxon>
    </lineage>
</organism>
<proteinExistence type="inferred from homology"/>
<dbReference type="InterPro" id="IPR023198">
    <property type="entry name" value="PGP-like_dom2"/>
</dbReference>
<dbReference type="eggNOG" id="COG1011">
    <property type="taxonomic scope" value="Bacteria"/>
</dbReference>
<dbReference type="InterPro" id="IPR051540">
    <property type="entry name" value="S-2-haloacid_dehalogenase"/>
</dbReference>
<dbReference type="HOGENOM" id="CLU_045011_3_1_4"/>
<dbReference type="InterPro" id="IPR006439">
    <property type="entry name" value="HAD-SF_hydro_IA"/>
</dbReference>
<evidence type="ECO:0000256" key="3">
    <source>
        <dbReference type="RuleBase" id="RU368077"/>
    </source>
</evidence>
<dbReference type="OrthoDB" id="264363at2"/>
<protein>
    <recommendedName>
        <fullName evidence="3">(S)-2-haloacid dehalogenase</fullName>
        <ecNumber evidence="3">3.8.1.2</ecNumber>
    </recommendedName>
    <alternativeName>
        <fullName evidence="3">2-haloalkanoic acid dehalogenase</fullName>
    </alternativeName>
    <alternativeName>
        <fullName evidence="3">Halocarboxylic acid halidohydrolase</fullName>
    </alternativeName>
    <alternativeName>
        <fullName evidence="3">L-2-haloacid dehalogenase</fullName>
    </alternativeName>
</protein>
<keyword evidence="2 3" id="KW-0378">Hydrolase</keyword>
<evidence type="ECO:0000313" key="4">
    <source>
        <dbReference type="EMBL" id="ABD71286.1"/>
    </source>
</evidence>
<dbReference type="Gene3D" id="1.10.150.240">
    <property type="entry name" value="Putative phosphatase, domain 2"/>
    <property type="match status" value="1"/>
</dbReference>
<comment type="function">
    <text evidence="3">Catalyzes the hydrolytic dehalogenation of small (S)-2-haloalkanoic acids to yield the corresponding (R)-2-hydroxyalkanoic acids.</text>
</comment>
<comment type="catalytic activity">
    <reaction evidence="3">
        <text>an (S)-2-haloacid + H2O = a (2R)-2-hydroxycarboxylate + a halide anion + H(+)</text>
        <dbReference type="Rhea" id="RHEA:11192"/>
        <dbReference type="ChEBI" id="CHEBI:15377"/>
        <dbReference type="ChEBI" id="CHEBI:15378"/>
        <dbReference type="ChEBI" id="CHEBI:16042"/>
        <dbReference type="ChEBI" id="CHEBI:58314"/>
        <dbReference type="ChEBI" id="CHEBI:137405"/>
        <dbReference type="EC" id="3.8.1.2"/>
    </reaction>
</comment>
<dbReference type="CDD" id="cd02588">
    <property type="entry name" value="HAD_L2-DEX"/>
    <property type="match status" value="1"/>
</dbReference>
<dbReference type="PANTHER" id="PTHR43316:SF3">
    <property type="entry name" value="HALOACID DEHALOGENASE, TYPE II (AFU_ORTHOLOGUE AFUA_2G07750)-RELATED"/>
    <property type="match status" value="1"/>
</dbReference>
<accession>Q21SG7</accession>
<dbReference type="SFLD" id="SFLDG01129">
    <property type="entry name" value="C1.5:_HAD__Beta-PGM__Phosphata"/>
    <property type="match status" value="1"/>
</dbReference>
<evidence type="ECO:0000256" key="2">
    <source>
        <dbReference type="ARBA" id="ARBA00022801"/>
    </source>
</evidence>
<evidence type="ECO:0000256" key="1">
    <source>
        <dbReference type="ARBA" id="ARBA00008106"/>
    </source>
</evidence>
<evidence type="ECO:0000313" key="5">
    <source>
        <dbReference type="Proteomes" id="UP000008332"/>
    </source>
</evidence>
<dbReference type="AlphaFoldDB" id="Q21SG7"/>
<dbReference type="InterPro" id="IPR023214">
    <property type="entry name" value="HAD_sf"/>
</dbReference>
<comment type="similarity">
    <text evidence="1 3">Belongs to the HAD-like hydrolase superfamily. S-2-haloalkanoic acid dehalogenase family.</text>
</comment>
<gene>
    <name evidence="4" type="ordered locus">Rfer_3582</name>
</gene>
<dbReference type="InterPro" id="IPR006328">
    <property type="entry name" value="2-HAD"/>
</dbReference>
<reference evidence="5" key="1">
    <citation type="submission" date="2006-02" db="EMBL/GenBank/DDBJ databases">
        <title>Complete sequence of chromosome of Rhodoferax ferrireducens DSM 15236.</title>
        <authorList>
            <person name="Copeland A."/>
            <person name="Lucas S."/>
            <person name="Lapidus A."/>
            <person name="Barry K."/>
            <person name="Detter J.C."/>
            <person name="Glavina del Rio T."/>
            <person name="Hammon N."/>
            <person name="Israni S."/>
            <person name="Pitluck S."/>
            <person name="Brettin T."/>
            <person name="Bruce D."/>
            <person name="Han C."/>
            <person name="Tapia R."/>
            <person name="Gilna P."/>
            <person name="Kiss H."/>
            <person name="Schmutz J."/>
            <person name="Larimer F."/>
            <person name="Land M."/>
            <person name="Kyrpides N."/>
            <person name="Ivanova N."/>
            <person name="Richardson P."/>
        </authorList>
    </citation>
    <scope>NUCLEOTIDE SEQUENCE [LARGE SCALE GENOMIC DNA]</scope>
    <source>
        <strain evidence="5">ATCC BAA-621 / DSM 15236 / T118</strain>
    </source>
</reference>
<keyword evidence="5" id="KW-1185">Reference proteome</keyword>
<dbReference type="STRING" id="338969.Rfer_3582"/>
<dbReference type="RefSeq" id="WP_011465849.1">
    <property type="nucleotide sequence ID" value="NC_007908.1"/>
</dbReference>
<dbReference type="InterPro" id="IPR036412">
    <property type="entry name" value="HAD-like_sf"/>
</dbReference>
<dbReference type="Gene3D" id="3.40.50.1000">
    <property type="entry name" value="HAD superfamily/HAD-like"/>
    <property type="match status" value="1"/>
</dbReference>
<dbReference type="SFLD" id="SFLDS00003">
    <property type="entry name" value="Haloacid_Dehalogenase"/>
    <property type="match status" value="1"/>
</dbReference>
<dbReference type="EC" id="3.8.1.2" evidence="3"/>
<dbReference type="KEGG" id="rfr:Rfer_3582"/>
<dbReference type="EMBL" id="CP000267">
    <property type="protein sequence ID" value="ABD71286.1"/>
    <property type="molecule type" value="Genomic_DNA"/>
</dbReference>
<dbReference type="PANTHER" id="PTHR43316">
    <property type="entry name" value="HYDROLASE, HALOACID DELAHOGENASE-RELATED"/>
    <property type="match status" value="1"/>
</dbReference>
<name>Q21SG7_ALBFT</name>